<dbReference type="Proteomes" id="UP000053820">
    <property type="component" value="Unassembled WGS sequence"/>
</dbReference>
<reference evidence="3 4" key="1">
    <citation type="submission" date="2014-04" db="EMBL/GenBank/DDBJ databases">
        <title>Evolutionary Origins and Diversification of the Mycorrhizal Mutualists.</title>
        <authorList>
            <consortium name="DOE Joint Genome Institute"/>
            <consortium name="Mycorrhizal Genomics Consortium"/>
            <person name="Kohler A."/>
            <person name="Kuo A."/>
            <person name="Nagy L.G."/>
            <person name="Floudas D."/>
            <person name="Copeland A."/>
            <person name="Barry K.W."/>
            <person name="Cichocki N."/>
            <person name="Veneault-Fourrey C."/>
            <person name="LaButti K."/>
            <person name="Lindquist E.A."/>
            <person name="Lipzen A."/>
            <person name="Lundell T."/>
            <person name="Morin E."/>
            <person name="Murat C."/>
            <person name="Riley R."/>
            <person name="Ohm R."/>
            <person name="Sun H."/>
            <person name="Tunlid A."/>
            <person name="Henrissat B."/>
            <person name="Grigoriev I.V."/>
            <person name="Hibbett D.S."/>
            <person name="Martin F."/>
        </authorList>
    </citation>
    <scope>NUCLEOTIDE SEQUENCE [LARGE SCALE GENOMIC DNA]</scope>
    <source>
        <strain evidence="3 4">MD-312</strain>
    </source>
</reference>
<dbReference type="InterPro" id="IPR053354">
    <property type="entry name" value="MGDG_epimerase"/>
</dbReference>
<dbReference type="EMBL" id="KN839844">
    <property type="protein sequence ID" value="KIJ65131.1"/>
    <property type="molecule type" value="Genomic_DNA"/>
</dbReference>
<keyword evidence="1" id="KW-0040">ANK repeat</keyword>
<dbReference type="SMART" id="SM00248">
    <property type="entry name" value="ANK"/>
    <property type="match status" value="6"/>
</dbReference>
<name>A0A0C9WFU6_9AGAM</name>
<dbReference type="PROSITE" id="PS50297">
    <property type="entry name" value="ANK_REP_REGION"/>
    <property type="match status" value="2"/>
</dbReference>
<accession>A0A0C9WFU6</accession>
<evidence type="ECO:0008006" key="5">
    <source>
        <dbReference type="Google" id="ProtNLM"/>
    </source>
</evidence>
<dbReference type="PROSITE" id="PS50088">
    <property type="entry name" value="ANK_REPEAT"/>
    <property type="match status" value="2"/>
</dbReference>
<feature type="region of interest" description="Disordered" evidence="2">
    <location>
        <begin position="595"/>
        <end position="620"/>
    </location>
</feature>
<dbReference type="Pfam" id="PF12796">
    <property type="entry name" value="Ank_2"/>
    <property type="match status" value="1"/>
</dbReference>
<organism evidence="3 4">
    <name type="scientific">Hydnomerulius pinastri MD-312</name>
    <dbReference type="NCBI Taxonomy" id="994086"/>
    <lineage>
        <taxon>Eukaryota</taxon>
        <taxon>Fungi</taxon>
        <taxon>Dikarya</taxon>
        <taxon>Basidiomycota</taxon>
        <taxon>Agaricomycotina</taxon>
        <taxon>Agaricomycetes</taxon>
        <taxon>Agaricomycetidae</taxon>
        <taxon>Boletales</taxon>
        <taxon>Boletales incertae sedis</taxon>
        <taxon>Leucogyrophana</taxon>
    </lineage>
</organism>
<dbReference type="SUPFAM" id="SSF48403">
    <property type="entry name" value="Ankyrin repeat"/>
    <property type="match status" value="1"/>
</dbReference>
<dbReference type="Gene3D" id="1.25.40.20">
    <property type="entry name" value="Ankyrin repeat-containing domain"/>
    <property type="match status" value="2"/>
</dbReference>
<evidence type="ECO:0000313" key="4">
    <source>
        <dbReference type="Proteomes" id="UP000053820"/>
    </source>
</evidence>
<dbReference type="PANTHER" id="PTHR43558:SF6">
    <property type="entry name" value="REDUCTASE, PUTATIVE (AFU_ORTHOLOGUE AFUA_3G10540)-RELATED"/>
    <property type="match status" value="1"/>
</dbReference>
<evidence type="ECO:0000256" key="2">
    <source>
        <dbReference type="SAM" id="MobiDB-lite"/>
    </source>
</evidence>
<feature type="repeat" description="ANK" evidence="1">
    <location>
        <begin position="562"/>
        <end position="587"/>
    </location>
</feature>
<feature type="repeat" description="ANK" evidence="1">
    <location>
        <begin position="529"/>
        <end position="561"/>
    </location>
</feature>
<dbReference type="InterPro" id="IPR036770">
    <property type="entry name" value="Ankyrin_rpt-contain_sf"/>
</dbReference>
<dbReference type="AlphaFoldDB" id="A0A0C9WFU6"/>
<dbReference type="InterPro" id="IPR002110">
    <property type="entry name" value="Ankyrin_rpt"/>
</dbReference>
<dbReference type="OrthoDB" id="539213at2759"/>
<dbReference type="HOGENOM" id="CLU_003548_1_0_1"/>
<evidence type="ECO:0000313" key="3">
    <source>
        <dbReference type="EMBL" id="KIJ65131.1"/>
    </source>
</evidence>
<keyword evidence="4" id="KW-1185">Reference proteome</keyword>
<gene>
    <name evidence="3" type="ORF">HYDPIDRAFT_153095</name>
</gene>
<evidence type="ECO:0000256" key="1">
    <source>
        <dbReference type="PROSITE-ProRule" id="PRU00023"/>
    </source>
</evidence>
<proteinExistence type="predicted"/>
<sequence>MPPKSEPESFVQRIGALPKGPGVSLDAALKPSLDHEAELRSLFATDRANPRLRDPYAGLIDLFNAPGAVRATRARVVADEQDLSAKYVMPLPNKRRRAEGAPATVADLDEFKKNWAIFTEGSLSQLADWSNVVVAGGSVLACVSPLPDHVKKSKRAVRKYFHSEAYPSSDIDLFLYGLTPEQAEKKINAIYEAISDTVPWEVTCIRTKHTVSIHCQYPYRPIQIVLRLYQSPAEILAGFDVDAPCIAFDGDRVWASPRAVVSLMNQSNTIDVTRRSPSYEVRLAKYAARGFEIHVPTLRRHDIDPTIYERSMARITGLARLLALETFSSKISRMNFLSSRRELRGRPWIASPPLRGHRTYRNDLKGDASFGGLETNDYDIATLHIPYGPGWTARRIEKLIYTNDLKMNSTFNPKNKDRRLHRHPAFFGTSEECLEDCCGECPEPETEQDRALQESEGDKYLHGRISFIQENPGRQSISGSFNPIDAGEWSEEAYVTETTKFFSAVSRNDTETLNNMIEKKAGINCRDYVGRTPLHVAILSGAVEAAVILIDAGARMTARLADGRAALHLAAGLGQTSTVRKILERSALNAEQAKLAAEKGEGETVSESGGEESRQTSEPGLFADAVDLGAPEEDEEDTPDVVDLNVADWDLAFTPLAYAILSGSVSTTEEMLAAGADPKEILRSGRTRRPALLPLSLTRFIADDSAACDMARLLIKNGVSSSALTTPESGGTVFHQTVSAKRVKLVETLLQCDPNARIALNFPRITSPWGGIACSPLATSVDANDPAMATLLLAHGARLSTTEEDINQVNEISGSSSYRTISACRPLHIAVAQWDNFAELLLLLDGSLDGNVAAPGLKEQTLLDWVRDARALQEGQEAGSAKTLAVDTSSTGWSRRLAELEVELHKSVEAQKAKAQDQHKFNINVTNKARSEYFARLEDILTSQGAKTWAELNSLPVVEPATASAGMKSQPDPGYRWLGAPHQAPPSYQHALFDALYEACFAGDQAKILQLCMRTKGKNQSPLQIATTRLHECVRGNN</sequence>
<dbReference type="PANTHER" id="PTHR43558">
    <property type="entry name" value="REDUCTASE, PUTATIVE (AFU_ORTHOLOGUE AFUA_3G10540)-RELATED"/>
    <property type="match status" value="1"/>
</dbReference>
<protein>
    <recommendedName>
        <fullName evidence="5">Ankyrin</fullName>
    </recommendedName>
</protein>